<dbReference type="GO" id="GO:0004842">
    <property type="term" value="F:ubiquitin-protein transferase activity"/>
    <property type="evidence" value="ECO:0007669"/>
    <property type="project" value="InterPro"/>
</dbReference>
<dbReference type="Proteomes" id="UP001152795">
    <property type="component" value="Unassembled WGS sequence"/>
</dbReference>
<name>A0A6S7J2Q0_PARCT</name>
<evidence type="ECO:0000313" key="1">
    <source>
        <dbReference type="EMBL" id="CAB4026136.1"/>
    </source>
</evidence>
<dbReference type="AlphaFoldDB" id="A0A6S7J2Q0"/>
<gene>
    <name evidence="1" type="ORF">PACLA_8A086448</name>
</gene>
<proteinExistence type="predicted"/>
<comment type="caution">
    <text evidence="1">The sequence shown here is derived from an EMBL/GenBank/DDBJ whole genome shotgun (WGS) entry which is preliminary data.</text>
</comment>
<protein>
    <submittedName>
        <fullName evidence="1">Leucine-rich repeat-containing DDB_G0290503 isoform X1</fullName>
    </submittedName>
</protein>
<dbReference type="InterPro" id="IPR000569">
    <property type="entry name" value="HECT_dom"/>
</dbReference>
<reference evidence="1" key="1">
    <citation type="submission" date="2020-04" db="EMBL/GenBank/DDBJ databases">
        <authorList>
            <person name="Alioto T."/>
            <person name="Alioto T."/>
            <person name="Gomez Garrido J."/>
        </authorList>
    </citation>
    <scope>NUCLEOTIDE SEQUENCE</scope>
    <source>
        <strain evidence="1">A484AB</strain>
    </source>
</reference>
<dbReference type="EMBL" id="CACRXK020014031">
    <property type="protein sequence ID" value="CAB4026136.1"/>
    <property type="molecule type" value="Genomic_DNA"/>
</dbReference>
<accession>A0A6S7J2Q0</accession>
<dbReference type="OrthoDB" id="5988645at2759"/>
<sequence length="97" mass="10659">MNDKCINFHLAGHRSGISLNNIQQFATCDEEVPLLGYESGVKPSATSHEVGKSKSFIPTANTCCCRLLLPTPSLEIALPDKETLLQLYDMALLNAYF</sequence>
<dbReference type="Gene3D" id="3.30.2410.10">
    <property type="entry name" value="Hect, E3 ligase catalytic domain"/>
    <property type="match status" value="1"/>
</dbReference>
<organism evidence="1 2">
    <name type="scientific">Paramuricea clavata</name>
    <name type="common">Red gorgonian</name>
    <name type="synonym">Violescent sea-whip</name>
    <dbReference type="NCBI Taxonomy" id="317549"/>
    <lineage>
        <taxon>Eukaryota</taxon>
        <taxon>Metazoa</taxon>
        <taxon>Cnidaria</taxon>
        <taxon>Anthozoa</taxon>
        <taxon>Octocorallia</taxon>
        <taxon>Malacalcyonacea</taxon>
        <taxon>Plexauridae</taxon>
        <taxon>Paramuricea</taxon>
    </lineage>
</organism>
<evidence type="ECO:0000313" key="2">
    <source>
        <dbReference type="Proteomes" id="UP001152795"/>
    </source>
</evidence>
<dbReference type="PROSITE" id="PS50237">
    <property type="entry name" value="HECT"/>
    <property type="match status" value="1"/>
</dbReference>
<keyword evidence="2" id="KW-1185">Reference proteome</keyword>